<keyword evidence="5" id="KW-1185">Reference proteome</keyword>
<dbReference type="PANTHER" id="PTHR11748">
    <property type="entry name" value="D-LACTATE DEHYDROGENASE"/>
    <property type="match status" value="1"/>
</dbReference>
<name>A0A443J5J7_9RHOB</name>
<dbReference type="InterPro" id="IPR016164">
    <property type="entry name" value="FAD-linked_Oxase-like_C"/>
</dbReference>
<accession>A0A443J5J7</accession>
<reference evidence="4 5" key="1">
    <citation type="submission" date="2019-01" db="EMBL/GenBank/DDBJ databases">
        <title>Sinorhodobacter populi sp. nov. isolated from the symptomatic bark tissue of Populus euramericana canker.</title>
        <authorList>
            <person name="Xu G."/>
        </authorList>
    </citation>
    <scope>NUCLEOTIDE SEQUENCE [LARGE SCALE GENOMIC DNA]</scope>
    <source>
        <strain evidence="4 5">2D-5</strain>
    </source>
</reference>
<evidence type="ECO:0000256" key="2">
    <source>
        <dbReference type="ARBA" id="ARBA00022827"/>
    </source>
</evidence>
<proteinExistence type="predicted"/>
<keyword evidence="1" id="KW-0285">Flavoprotein</keyword>
<organism evidence="4 5">
    <name type="scientific">Paenirhodobacter populi</name>
    <dbReference type="NCBI Taxonomy" id="2306993"/>
    <lineage>
        <taxon>Bacteria</taxon>
        <taxon>Pseudomonadati</taxon>
        <taxon>Pseudomonadota</taxon>
        <taxon>Alphaproteobacteria</taxon>
        <taxon>Rhodobacterales</taxon>
        <taxon>Rhodobacter group</taxon>
        <taxon>Paenirhodobacter</taxon>
    </lineage>
</organism>
<protein>
    <submittedName>
        <fullName evidence="4">FAD-binding protein</fullName>
    </submittedName>
</protein>
<dbReference type="Pfam" id="PF01565">
    <property type="entry name" value="FAD_binding_4"/>
    <property type="match status" value="1"/>
</dbReference>
<evidence type="ECO:0000313" key="4">
    <source>
        <dbReference type="EMBL" id="RWR15616.1"/>
    </source>
</evidence>
<dbReference type="AlphaFoldDB" id="A0A443J5J7"/>
<feature type="domain" description="FAD-binding PCMH-type" evidence="3">
    <location>
        <begin position="1"/>
        <end position="177"/>
    </location>
</feature>
<dbReference type="PANTHER" id="PTHR11748:SF103">
    <property type="entry name" value="GLYCOLATE OXIDASE SUBUNIT GLCE"/>
    <property type="match status" value="1"/>
</dbReference>
<dbReference type="EMBL" id="SAUW01000001">
    <property type="protein sequence ID" value="RWR15616.1"/>
    <property type="molecule type" value="Genomic_DNA"/>
</dbReference>
<reference evidence="4 5" key="2">
    <citation type="submission" date="2019-01" db="EMBL/GenBank/DDBJ databases">
        <authorList>
            <person name="Li Y."/>
        </authorList>
    </citation>
    <scope>NUCLEOTIDE SEQUENCE [LARGE SCALE GENOMIC DNA]</scope>
    <source>
        <strain evidence="4 5">2D-5</strain>
    </source>
</reference>
<keyword evidence="2" id="KW-0274">FAD</keyword>
<sequence length="370" mass="39333">MLAPASEQELSEVIAEAHSRRTPIGIFGGGTRIEGRSPEWLTLSTARLSGVVAYEPGEMTLIVRPGTPVSEIEEMLARENQSLAFEPADLRGVLGGNGTPTIGGVVAANDSGPRRLRVGACRDHLLGVRFVDGRGRILKNGGRVMKNVTGLDLGKVMCGSFGTLGVLTEVVLKTLPAARATETLALPGLSVAQAVEVFSAALATPYDIAGAAWRDGTAYLRIEGLDRQVPYRSEKLRAMFRNREIDQIDAEGTRALWRSLRELDHFSGTAAPLWRLMVRPTDAGAITGRLAALGGAFSLDWGGGLIWYCGPGSGTQLRAALPSGHATLIRRGGAEGPAFTPPPPVVARLSDQLRRTFDPARILNPGLMDA</sequence>
<dbReference type="GO" id="GO:0003824">
    <property type="term" value="F:catalytic activity"/>
    <property type="evidence" value="ECO:0007669"/>
    <property type="project" value="InterPro"/>
</dbReference>
<dbReference type="InterPro" id="IPR016166">
    <property type="entry name" value="FAD-bd_PCMH"/>
</dbReference>
<evidence type="ECO:0000259" key="3">
    <source>
        <dbReference type="PROSITE" id="PS51387"/>
    </source>
</evidence>
<dbReference type="InterPro" id="IPR016169">
    <property type="entry name" value="FAD-bd_PCMH_sub2"/>
</dbReference>
<dbReference type="GO" id="GO:0071949">
    <property type="term" value="F:FAD binding"/>
    <property type="evidence" value="ECO:0007669"/>
    <property type="project" value="InterPro"/>
</dbReference>
<gene>
    <name evidence="4" type="ORF">D2T33_01540</name>
</gene>
<dbReference type="SUPFAM" id="SSF56176">
    <property type="entry name" value="FAD-binding/transporter-associated domain-like"/>
    <property type="match status" value="1"/>
</dbReference>
<dbReference type="InterPro" id="IPR036318">
    <property type="entry name" value="FAD-bd_PCMH-like_sf"/>
</dbReference>
<dbReference type="InterPro" id="IPR006094">
    <property type="entry name" value="Oxid_FAD_bind_N"/>
</dbReference>
<dbReference type="PROSITE" id="PS51387">
    <property type="entry name" value="FAD_PCMH"/>
    <property type="match status" value="1"/>
</dbReference>
<dbReference type="Proteomes" id="UP000285710">
    <property type="component" value="Unassembled WGS sequence"/>
</dbReference>
<comment type="caution">
    <text evidence="4">The sequence shown here is derived from an EMBL/GenBank/DDBJ whole genome shotgun (WGS) entry which is preliminary data.</text>
</comment>
<dbReference type="SUPFAM" id="SSF55103">
    <property type="entry name" value="FAD-linked oxidases, C-terminal domain"/>
    <property type="match status" value="1"/>
</dbReference>
<evidence type="ECO:0000313" key="5">
    <source>
        <dbReference type="Proteomes" id="UP000285710"/>
    </source>
</evidence>
<evidence type="ECO:0000256" key="1">
    <source>
        <dbReference type="ARBA" id="ARBA00022630"/>
    </source>
</evidence>
<dbReference type="Gene3D" id="3.30.465.10">
    <property type="match status" value="1"/>
</dbReference>